<evidence type="ECO:0000256" key="3">
    <source>
        <dbReference type="ARBA" id="ARBA00022475"/>
    </source>
</evidence>
<evidence type="ECO:0000256" key="4">
    <source>
        <dbReference type="ARBA" id="ARBA00022679"/>
    </source>
</evidence>
<dbReference type="NCBIfam" id="TIGR00546">
    <property type="entry name" value="lnt"/>
    <property type="match status" value="1"/>
</dbReference>
<reference evidence="11 14" key="2">
    <citation type="submission" date="2024-07" db="EMBL/GenBank/DDBJ databases">
        <title>Active virus-host system and metabolic interactions in a Lokiarchaeon culture.</title>
        <authorList>
            <person name="Ponce Toledo R.I."/>
            <person name="Rodrigues Oliveira T."/>
            <person name="Schleper C."/>
        </authorList>
    </citation>
    <scope>NUCLEOTIDE SEQUENCE [LARGE SCALE GENOMIC DNA]</scope>
    <source>
        <strain evidence="11 14">B35</strain>
    </source>
</reference>
<feature type="transmembrane region" description="Helical" evidence="9">
    <location>
        <begin position="116"/>
        <end position="136"/>
    </location>
</feature>
<comment type="function">
    <text evidence="9">Catalyzes the phospholipid dependent N-acylation of the N-terminal cysteine of apolipoprotein, the last step in lipoprotein maturation.</text>
</comment>
<dbReference type="Pfam" id="PF20154">
    <property type="entry name" value="LNT_N"/>
    <property type="match status" value="1"/>
</dbReference>
<protein>
    <recommendedName>
        <fullName evidence="9">Apolipoprotein N-acyltransferase</fullName>
        <shortName evidence="9">ALP N-acyltransferase</shortName>
        <ecNumber evidence="9">2.3.1.269</ecNumber>
    </recommendedName>
</protein>
<accession>A0A8G2F8G4</accession>
<dbReference type="GO" id="GO:0016410">
    <property type="term" value="F:N-acyltransferase activity"/>
    <property type="evidence" value="ECO:0007669"/>
    <property type="project" value="UniProtKB-UniRule"/>
</dbReference>
<evidence type="ECO:0000256" key="6">
    <source>
        <dbReference type="ARBA" id="ARBA00022989"/>
    </source>
</evidence>
<proteinExistence type="inferred from homology"/>
<feature type="transmembrane region" description="Helical" evidence="9">
    <location>
        <begin position="476"/>
        <end position="497"/>
    </location>
</feature>
<dbReference type="Pfam" id="PF00795">
    <property type="entry name" value="CN_hydrolase"/>
    <property type="match status" value="1"/>
</dbReference>
<gene>
    <name evidence="9 11" type="primary">lnt</name>
    <name evidence="11" type="ORF">AB2Z07_04945</name>
    <name evidence="12" type="ORF">SAMN05660830_01011</name>
</gene>
<keyword evidence="4 9" id="KW-0808">Transferase</keyword>
<evidence type="ECO:0000259" key="10">
    <source>
        <dbReference type="PROSITE" id="PS50263"/>
    </source>
</evidence>
<evidence type="ECO:0000256" key="9">
    <source>
        <dbReference type="HAMAP-Rule" id="MF_01148"/>
    </source>
</evidence>
<keyword evidence="12" id="KW-0449">Lipoprotein</keyword>
<dbReference type="InterPro" id="IPR004563">
    <property type="entry name" value="Apolipo_AcylTrfase"/>
</dbReference>
<keyword evidence="8 9" id="KW-0012">Acyltransferase</keyword>
<dbReference type="Gene3D" id="3.60.110.10">
    <property type="entry name" value="Carbon-nitrogen hydrolase"/>
    <property type="match status" value="1"/>
</dbReference>
<evidence type="ECO:0000256" key="8">
    <source>
        <dbReference type="ARBA" id="ARBA00023315"/>
    </source>
</evidence>
<feature type="transmembrane region" description="Helical" evidence="9">
    <location>
        <begin position="166"/>
        <end position="184"/>
    </location>
</feature>
<dbReference type="UniPathway" id="UPA00666"/>
<comment type="similarity">
    <text evidence="2 9">Belongs to the CN hydrolase family. Apolipoprotein N-acyltransferase subfamily.</text>
</comment>
<organism evidence="12 13">
    <name type="scientific">Halodesulfovibrio aestuarii</name>
    <dbReference type="NCBI Taxonomy" id="126333"/>
    <lineage>
        <taxon>Bacteria</taxon>
        <taxon>Pseudomonadati</taxon>
        <taxon>Thermodesulfobacteriota</taxon>
        <taxon>Desulfovibrionia</taxon>
        <taxon>Desulfovibrionales</taxon>
        <taxon>Desulfovibrionaceae</taxon>
        <taxon>Halodesulfovibrio</taxon>
    </lineage>
</organism>
<dbReference type="CDD" id="cd07571">
    <property type="entry name" value="ALP_N-acyl_transferase"/>
    <property type="match status" value="1"/>
</dbReference>
<comment type="pathway">
    <text evidence="9">Protein modification; lipoprotein biosynthesis (N-acyl transfer).</text>
</comment>
<dbReference type="EMBL" id="JBFSOO010000003">
    <property type="protein sequence ID" value="MEZ6852883.1"/>
    <property type="molecule type" value="Genomic_DNA"/>
</dbReference>
<dbReference type="GO" id="GO:0042158">
    <property type="term" value="P:lipoprotein biosynthetic process"/>
    <property type="evidence" value="ECO:0007669"/>
    <property type="project" value="UniProtKB-UniRule"/>
</dbReference>
<evidence type="ECO:0000313" key="11">
    <source>
        <dbReference type="EMBL" id="MEZ6852883.1"/>
    </source>
</evidence>
<feature type="transmembrane region" description="Helical" evidence="9">
    <location>
        <begin position="30"/>
        <end position="48"/>
    </location>
</feature>
<dbReference type="InterPro" id="IPR036526">
    <property type="entry name" value="C-N_Hydrolase_sf"/>
</dbReference>
<dbReference type="PANTHER" id="PTHR38686">
    <property type="entry name" value="APOLIPOPROTEIN N-ACYLTRANSFERASE"/>
    <property type="match status" value="1"/>
</dbReference>
<keyword evidence="7 9" id="KW-0472">Membrane</keyword>
<dbReference type="EMBL" id="FQZR01000002">
    <property type="protein sequence ID" value="SHI79287.1"/>
    <property type="molecule type" value="Genomic_DNA"/>
</dbReference>
<comment type="caution">
    <text evidence="12">The sequence shown here is derived from an EMBL/GenBank/DDBJ whole genome shotgun (WGS) entry which is preliminary data.</text>
</comment>
<keyword evidence="6 9" id="KW-1133">Transmembrane helix</keyword>
<dbReference type="EC" id="2.3.1.269" evidence="9"/>
<dbReference type="AlphaFoldDB" id="A0A8G2F8G4"/>
<dbReference type="GO" id="GO:0005886">
    <property type="term" value="C:plasma membrane"/>
    <property type="evidence" value="ECO:0007669"/>
    <property type="project" value="UniProtKB-SubCell"/>
</dbReference>
<evidence type="ECO:0000313" key="12">
    <source>
        <dbReference type="EMBL" id="SHI79287.1"/>
    </source>
</evidence>
<dbReference type="HAMAP" id="MF_01148">
    <property type="entry name" value="Lnt"/>
    <property type="match status" value="1"/>
</dbReference>
<reference evidence="12 13" key="1">
    <citation type="submission" date="2016-11" db="EMBL/GenBank/DDBJ databases">
        <authorList>
            <person name="Varghese N."/>
            <person name="Submissions S."/>
        </authorList>
    </citation>
    <scope>NUCLEOTIDE SEQUENCE [LARGE SCALE GENOMIC DNA]</scope>
    <source>
        <strain evidence="12 13">DSM 17919</strain>
    </source>
</reference>
<keyword evidence="5 9" id="KW-0812">Transmembrane</keyword>
<sequence length="504" mass="55147">MLQFAPLLAMSTAGLALGSANTIYQLPPLVLLYPACLYLLGLQAESGVIAFRRGLLAGTVAFSACLYWIAVPFAEQTAMPWYLAISGPVGVSFLLGIYSAVFSWCCYKLLRNATPLYVGISTFFLWGTLELARGTLFSGFPWASLAAAFSDWPAYVQPVSVLGAEGYSALLAALACYITAALITSSVKHSVAALMSLALLFTSSYYSWIQPADADANIKIAMVQGNIDQGAKWNKRYMRGTVDRYITLSKQVLDHPVDLVIWPETSMPFYLQSSREYLPLIRSLAIASKAPYLIGTPGYATGTGGRKFDIFNRAYLIDSEGLMLSWYDKVHLVPFGEYVPFYIPFAEDLLQGTGTFEPGTKHDPISVGNLAMGVLICYEATFTELVQDRVERGANLLVNISNDAWFGKTAAPEQHLDMTILRAVEQGRYLARATNTGITAIIDPKGNITTKGKSFRADVVFGSVGTRTGFTFYHRFFSLIRALIIAGAIAVLAYSIYTNKKKEI</sequence>
<evidence type="ECO:0000256" key="7">
    <source>
        <dbReference type="ARBA" id="ARBA00023136"/>
    </source>
</evidence>
<evidence type="ECO:0000313" key="13">
    <source>
        <dbReference type="Proteomes" id="UP000184001"/>
    </source>
</evidence>
<comment type="subcellular location">
    <subcellularLocation>
        <location evidence="1 9">Cell membrane</location>
        <topology evidence="1 9">Multi-pass membrane protein</topology>
    </subcellularLocation>
</comment>
<evidence type="ECO:0000256" key="2">
    <source>
        <dbReference type="ARBA" id="ARBA00010065"/>
    </source>
</evidence>
<dbReference type="RefSeq" id="WP_020002125.1">
    <property type="nucleotide sequence ID" value="NZ_CP192217.1"/>
</dbReference>
<dbReference type="Proteomes" id="UP000184001">
    <property type="component" value="Unassembled WGS sequence"/>
</dbReference>
<name>A0A8G2F8G4_9BACT</name>
<keyword evidence="3 9" id="KW-1003">Cell membrane</keyword>
<dbReference type="PROSITE" id="PS50263">
    <property type="entry name" value="CN_HYDROLASE"/>
    <property type="match status" value="1"/>
</dbReference>
<evidence type="ECO:0000256" key="1">
    <source>
        <dbReference type="ARBA" id="ARBA00004651"/>
    </source>
</evidence>
<feature type="transmembrane region" description="Helical" evidence="9">
    <location>
        <begin position="80"/>
        <end position="104"/>
    </location>
</feature>
<dbReference type="SUPFAM" id="SSF56317">
    <property type="entry name" value="Carbon-nitrogen hydrolase"/>
    <property type="match status" value="1"/>
</dbReference>
<dbReference type="PANTHER" id="PTHR38686:SF1">
    <property type="entry name" value="APOLIPOPROTEIN N-ACYLTRANSFERASE"/>
    <property type="match status" value="1"/>
</dbReference>
<dbReference type="Proteomes" id="UP001568358">
    <property type="component" value="Unassembled WGS sequence"/>
</dbReference>
<feature type="domain" description="CN hydrolase" evidence="10">
    <location>
        <begin position="223"/>
        <end position="466"/>
    </location>
</feature>
<feature type="transmembrane region" description="Helical" evidence="9">
    <location>
        <begin position="191"/>
        <end position="209"/>
    </location>
</feature>
<dbReference type="InterPro" id="IPR003010">
    <property type="entry name" value="C-N_Hydrolase"/>
</dbReference>
<comment type="catalytic activity">
    <reaction evidence="9">
        <text>N-terminal S-1,2-diacyl-sn-glyceryl-L-cysteinyl-[lipoprotein] + a glycerophospholipid = N-acyl-S-1,2-diacyl-sn-glyceryl-L-cysteinyl-[lipoprotein] + a 2-acyl-sn-glycero-3-phospholipid + H(+)</text>
        <dbReference type="Rhea" id="RHEA:48228"/>
        <dbReference type="Rhea" id="RHEA-COMP:14681"/>
        <dbReference type="Rhea" id="RHEA-COMP:14684"/>
        <dbReference type="ChEBI" id="CHEBI:15378"/>
        <dbReference type="ChEBI" id="CHEBI:136912"/>
        <dbReference type="ChEBI" id="CHEBI:140656"/>
        <dbReference type="ChEBI" id="CHEBI:140657"/>
        <dbReference type="ChEBI" id="CHEBI:140660"/>
        <dbReference type="EC" id="2.3.1.269"/>
    </reaction>
</comment>
<dbReference type="InterPro" id="IPR045378">
    <property type="entry name" value="LNT_N"/>
</dbReference>
<evidence type="ECO:0000256" key="5">
    <source>
        <dbReference type="ARBA" id="ARBA00022692"/>
    </source>
</evidence>
<keyword evidence="14" id="KW-1185">Reference proteome</keyword>
<evidence type="ECO:0000313" key="14">
    <source>
        <dbReference type="Proteomes" id="UP001568358"/>
    </source>
</evidence>
<feature type="transmembrane region" description="Helical" evidence="9">
    <location>
        <begin position="55"/>
        <end position="74"/>
    </location>
</feature>